<keyword evidence="11" id="KW-0472">Membrane</keyword>
<protein>
    <recommendedName>
        <fullName evidence="1">non-specific serine/threonine protein kinase</fullName>
        <ecNumber evidence="1">2.7.11.1</ecNumber>
    </recommendedName>
</protein>
<dbReference type="SMART" id="SM00740">
    <property type="entry name" value="PASTA"/>
    <property type="match status" value="3"/>
</dbReference>
<dbReference type="CDD" id="cd06577">
    <property type="entry name" value="PASTA_pknB"/>
    <property type="match status" value="3"/>
</dbReference>
<dbReference type="InterPro" id="IPR000719">
    <property type="entry name" value="Prot_kinase_dom"/>
</dbReference>
<dbReference type="Pfam" id="PF00069">
    <property type="entry name" value="Pkinase"/>
    <property type="match status" value="1"/>
</dbReference>
<name>A0ABV9GKA7_9BACL</name>
<dbReference type="PROSITE" id="PS51178">
    <property type="entry name" value="PASTA"/>
    <property type="match status" value="3"/>
</dbReference>
<evidence type="ECO:0000256" key="7">
    <source>
        <dbReference type="ARBA" id="ARBA00047899"/>
    </source>
</evidence>
<evidence type="ECO:0000256" key="6">
    <source>
        <dbReference type="ARBA" id="ARBA00022840"/>
    </source>
</evidence>
<evidence type="ECO:0000256" key="1">
    <source>
        <dbReference type="ARBA" id="ARBA00012513"/>
    </source>
</evidence>
<organism evidence="14 15">
    <name type="scientific">Camelliibacillus cellulosilyticus</name>
    <dbReference type="NCBI Taxonomy" id="2174486"/>
    <lineage>
        <taxon>Bacteria</taxon>
        <taxon>Bacillati</taxon>
        <taxon>Bacillota</taxon>
        <taxon>Bacilli</taxon>
        <taxon>Bacillales</taxon>
        <taxon>Sporolactobacillaceae</taxon>
        <taxon>Camelliibacillus</taxon>
    </lineage>
</organism>
<evidence type="ECO:0000313" key="15">
    <source>
        <dbReference type="Proteomes" id="UP001596022"/>
    </source>
</evidence>
<keyword evidence="11" id="KW-0812">Transmembrane</keyword>
<evidence type="ECO:0000259" key="12">
    <source>
        <dbReference type="PROSITE" id="PS50011"/>
    </source>
</evidence>
<dbReference type="PROSITE" id="PS50011">
    <property type="entry name" value="PROTEIN_KINASE_DOM"/>
    <property type="match status" value="1"/>
</dbReference>
<dbReference type="Gene3D" id="3.30.10.20">
    <property type="match status" value="3"/>
</dbReference>
<keyword evidence="3" id="KW-0808">Transferase</keyword>
<comment type="caution">
    <text evidence="14">The sequence shown here is derived from an EMBL/GenBank/DDBJ whole genome shotgun (WGS) entry which is preliminary data.</text>
</comment>
<evidence type="ECO:0000256" key="8">
    <source>
        <dbReference type="ARBA" id="ARBA00048679"/>
    </source>
</evidence>
<evidence type="ECO:0000256" key="5">
    <source>
        <dbReference type="ARBA" id="ARBA00022777"/>
    </source>
</evidence>
<dbReference type="GO" id="GO:0016301">
    <property type="term" value="F:kinase activity"/>
    <property type="evidence" value="ECO:0007669"/>
    <property type="project" value="UniProtKB-KW"/>
</dbReference>
<dbReference type="Gene3D" id="2.60.40.2560">
    <property type="match status" value="1"/>
</dbReference>
<dbReference type="InterPro" id="IPR005543">
    <property type="entry name" value="PASTA_dom"/>
</dbReference>
<accession>A0ABV9GKA7</accession>
<dbReference type="Gene3D" id="3.30.200.20">
    <property type="entry name" value="Phosphorylase Kinase, domain 1"/>
    <property type="match status" value="1"/>
</dbReference>
<feature type="binding site" evidence="9">
    <location>
        <position position="39"/>
    </location>
    <ligand>
        <name>ATP</name>
        <dbReference type="ChEBI" id="CHEBI:30616"/>
    </ligand>
</feature>
<sequence length="672" mass="74679">MIGKRINDRYQIISRVGDGGMAVVYKAKDLILDRVCAVKVLRQEFSNDEAFIRRFRREAEAVSSLSHTNIINIYDIGEEDDLYYIVMEYIDGVTLKTYINEYAPLPSENAVYILKQIASAIEHAHQHGIVHRDIKPQNILIDEQDHVKVTDFGIALAMTSATITYTNSIMGSAHYLSPEQAKGGKATIKSDVYAFGIVMYEMLTGQLPFPGDTPVTVALKHLNDPYVLPRELMPAIPQSLENIIIKSLAKNPDQRYETMGDVYDDLSTALDPERVNEPRLALDQEEDAEATKIIPIPPAPPPAKDDDNSDDHPHDGGAGQNGINDAKDDKAKGKKNKKKKRWLIWTIVLLIIAILAIVAFYLVPKLLAVENVQVPKVTGKTYDQAVELLKDKHLSAKREYVTQDDAPKGVVVDQSPDGGTKVTKGAKITLYVNKGPQKEEIQNYVGYDVDTVKELLKDSDYQIVWKGVPSTDAPKRQIIAQKPDPGTKSVPAKTILEFTYSTGPPTSKVPDVNGDSKDDAESTLKNEGFDVKFTYGDYSNDVAKDHVLKTSPAAGTEMEQGKTITVYLSKGPKEESKTIYKSITVTVDQSDVPPGQRKDKPGKGHDHDQQEVHVQIYFTDANNNHKLFKDERINQTTTYNLPLTIKPGGKASYQVIVDDQVIQDETINYGDI</sequence>
<reference evidence="15" key="1">
    <citation type="journal article" date="2019" name="Int. J. Syst. Evol. Microbiol.">
        <title>The Global Catalogue of Microorganisms (GCM) 10K type strain sequencing project: providing services to taxonomists for standard genome sequencing and annotation.</title>
        <authorList>
            <consortium name="The Broad Institute Genomics Platform"/>
            <consortium name="The Broad Institute Genome Sequencing Center for Infectious Disease"/>
            <person name="Wu L."/>
            <person name="Ma J."/>
        </authorList>
    </citation>
    <scope>NUCLEOTIDE SEQUENCE [LARGE SCALE GENOMIC DNA]</scope>
    <source>
        <strain evidence="15">CGMCC 1.16306</strain>
    </source>
</reference>
<dbReference type="Gene3D" id="1.10.510.10">
    <property type="entry name" value="Transferase(Phosphotransferase) domain 1"/>
    <property type="match status" value="1"/>
</dbReference>
<feature type="domain" description="PASTA" evidence="13">
    <location>
        <begin position="503"/>
        <end position="570"/>
    </location>
</feature>
<dbReference type="EMBL" id="JBHSFW010000001">
    <property type="protein sequence ID" value="MFC4617296.1"/>
    <property type="molecule type" value="Genomic_DNA"/>
</dbReference>
<dbReference type="SMART" id="SM00220">
    <property type="entry name" value="S_TKc"/>
    <property type="match status" value="1"/>
</dbReference>
<evidence type="ECO:0000256" key="2">
    <source>
        <dbReference type="ARBA" id="ARBA00022527"/>
    </source>
</evidence>
<dbReference type="EC" id="2.7.11.1" evidence="1"/>
<dbReference type="InterPro" id="IPR011009">
    <property type="entry name" value="Kinase-like_dom_sf"/>
</dbReference>
<evidence type="ECO:0000313" key="14">
    <source>
        <dbReference type="EMBL" id="MFC4617296.1"/>
    </source>
</evidence>
<feature type="transmembrane region" description="Helical" evidence="11">
    <location>
        <begin position="342"/>
        <end position="363"/>
    </location>
</feature>
<dbReference type="PROSITE" id="PS00108">
    <property type="entry name" value="PROTEIN_KINASE_ST"/>
    <property type="match status" value="1"/>
</dbReference>
<feature type="compositionally biased region" description="Basic and acidic residues" evidence="10">
    <location>
        <begin position="514"/>
        <end position="523"/>
    </location>
</feature>
<dbReference type="Proteomes" id="UP001596022">
    <property type="component" value="Unassembled WGS sequence"/>
</dbReference>
<dbReference type="InterPro" id="IPR017441">
    <property type="entry name" value="Protein_kinase_ATP_BS"/>
</dbReference>
<dbReference type="RefSeq" id="WP_376844350.1">
    <property type="nucleotide sequence ID" value="NZ_JBHSFW010000001.1"/>
</dbReference>
<evidence type="ECO:0000259" key="13">
    <source>
        <dbReference type="PROSITE" id="PS51178"/>
    </source>
</evidence>
<keyword evidence="2" id="KW-0723">Serine/threonine-protein kinase</keyword>
<feature type="domain" description="PASTA" evidence="13">
    <location>
        <begin position="435"/>
        <end position="502"/>
    </location>
</feature>
<keyword evidence="11" id="KW-1133">Transmembrane helix</keyword>
<dbReference type="PANTHER" id="PTHR43289">
    <property type="entry name" value="MITOGEN-ACTIVATED PROTEIN KINASE KINASE KINASE 20-RELATED"/>
    <property type="match status" value="1"/>
</dbReference>
<comment type="catalytic activity">
    <reaction evidence="8">
        <text>L-seryl-[protein] + ATP = O-phospho-L-seryl-[protein] + ADP + H(+)</text>
        <dbReference type="Rhea" id="RHEA:17989"/>
        <dbReference type="Rhea" id="RHEA-COMP:9863"/>
        <dbReference type="Rhea" id="RHEA-COMP:11604"/>
        <dbReference type="ChEBI" id="CHEBI:15378"/>
        <dbReference type="ChEBI" id="CHEBI:29999"/>
        <dbReference type="ChEBI" id="CHEBI:30616"/>
        <dbReference type="ChEBI" id="CHEBI:83421"/>
        <dbReference type="ChEBI" id="CHEBI:456216"/>
        <dbReference type="EC" id="2.7.11.1"/>
    </reaction>
</comment>
<keyword evidence="5 14" id="KW-0418">Kinase</keyword>
<evidence type="ECO:0000256" key="10">
    <source>
        <dbReference type="SAM" id="MobiDB-lite"/>
    </source>
</evidence>
<proteinExistence type="predicted"/>
<feature type="region of interest" description="Disordered" evidence="10">
    <location>
        <begin position="282"/>
        <end position="333"/>
    </location>
</feature>
<feature type="domain" description="PASTA" evidence="13">
    <location>
        <begin position="368"/>
        <end position="434"/>
    </location>
</feature>
<keyword evidence="6 9" id="KW-0067">ATP-binding</keyword>
<dbReference type="SUPFAM" id="SSF56112">
    <property type="entry name" value="Protein kinase-like (PK-like)"/>
    <property type="match status" value="1"/>
</dbReference>
<evidence type="ECO:0000256" key="4">
    <source>
        <dbReference type="ARBA" id="ARBA00022741"/>
    </source>
</evidence>
<dbReference type="InterPro" id="IPR008271">
    <property type="entry name" value="Ser/Thr_kinase_AS"/>
</dbReference>
<dbReference type="Pfam" id="PF03793">
    <property type="entry name" value="PASTA"/>
    <property type="match status" value="3"/>
</dbReference>
<dbReference type="NCBIfam" id="NF033483">
    <property type="entry name" value="PknB_PASTA_kin"/>
    <property type="match status" value="1"/>
</dbReference>
<evidence type="ECO:0000256" key="11">
    <source>
        <dbReference type="SAM" id="Phobius"/>
    </source>
</evidence>
<evidence type="ECO:0000256" key="3">
    <source>
        <dbReference type="ARBA" id="ARBA00022679"/>
    </source>
</evidence>
<evidence type="ECO:0000256" key="9">
    <source>
        <dbReference type="PROSITE-ProRule" id="PRU10141"/>
    </source>
</evidence>
<dbReference type="PROSITE" id="PS00107">
    <property type="entry name" value="PROTEIN_KINASE_ATP"/>
    <property type="match status" value="1"/>
</dbReference>
<dbReference type="PANTHER" id="PTHR43289:SF34">
    <property type="entry name" value="SERINE_THREONINE-PROTEIN KINASE YBDM-RELATED"/>
    <property type="match status" value="1"/>
</dbReference>
<feature type="domain" description="Protein kinase" evidence="12">
    <location>
        <begin position="10"/>
        <end position="270"/>
    </location>
</feature>
<keyword evidence="15" id="KW-1185">Reference proteome</keyword>
<dbReference type="CDD" id="cd14014">
    <property type="entry name" value="STKc_PknB_like"/>
    <property type="match status" value="1"/>
</dbReference>
<gene>
    <name evidence="14" type="primary">pknB</name>
    <name evidence="14" type="ORF">ACFO4N_00975</name>
</gene>
<dbReference type="SUPFAM" id="SSF54184">
    <property type="entry name" value="Penicillin-binding protein 2x (pbp-2x), c-terminal domain"/>
    <property type="match status" value="2"/>
</dbReference>
<feature type="region of interest" description="Disordered" evidence="10">
    <location>
        <begin position="588"/>
        <end position="608"/>
    </location>
</feature>
<keyword evidence="4 9" id="KW-0547">Nucleotide-binding</keyword>
<feature type="compositionally biased region" description="Basic and acidic residues" evidence="10">
    <location>
        <begin position="596"/>
        <end position="608"/>
    </location>
</feature>
<feature type="compositionally biased region" description="Basic and acidic residues" evidence="10">
    <location>
        <begin position="303"/>
        <end position="315"/>
    </location>
</feature>
<feature type="region of interest" description="Disordered" evidence="10">
    <location>
        <begin position="501"/>
        <end position="523"/>
    </location>
</feature>
<comment type="catalytic activity">
    <reaction evidence="7">
        <text>L-threonyl-[protein] + ATP = O-phospho-L-threonyl-[protein] + ADP + H(+)</text>
        <dbReference type="Rhea" id="RHEA:46608"/>
        <dbReference type="Rhea" id="RHEA-COMP:11060"/>
        <dbReference type="Rhea" id="RHEA-COMP:11605"/>
        <dbReference type="ChEBI" id="CHEBI:15378"/>
        <dbReference type="ChEBI" id="CHEBI:30013"/>
        <dbReference type="ChEBI" id="CHEBI:30616"/>
        <dbReference type="ChEBI" id="CHEBI:61977"/>
        <dbReference type="ChEBI" id="CHEBI:456216"/>
        <dbReference type="EC" id="2.7.11.1"/>
    </reaction>
</comment>